<reference evidence="8" key="2">
    <citation type="submission" date="2023-06" db="EMBL/GenBank/DDBJ databases">
        <authorList>
            <person name="Ma L."/>
            <person name="Liu K.-W."/>
            <person name="Li Z."/>
            <person name="Hsiao Y.-Y."/>
            <person name="Qi Y."/>
            <person name="Fu T."/>
            <person name="Tang G."/>
            <person name="Zhang D."/>
            <person name="Sun W.-H."/>
            <person name="Liu D.-K."/>
            <person name="Li Y."/>
            <person name="Chen G.-Z."/>
            <person name="Liu X.-D."/>
            <person name="Liao X.-Y."/>
            <person name="Jiang Y.-T."/>
            <person name="Yu X."/>
            <person name="Hao Y."/>
            <person name="Huang J."/>
            <person name="Zhao X.-W."/>
            <person name="Ke S."/>
            <person name="Chen Y.-Y."/>
            <person name="Wu W.-L."/>
            <person name="Hsu J.-L."/>
            <person name="Lin Y.-F."/>
            <person name="Huang M.-D."/>
            <person name="Li C.-Y."/>
            <person name="Huang L."/>
            <person name="Wang Z.-W."/>
            <person name="Zhao X."/>
            <person name="Zhong W.-Y."/>
            <person name="Peng D.-H."/>
            <person name="Ahmad S."/>
            <person name="Lan S."/>
            <person name="Zhang J.-S."/>
            <person name="Tsai W.-C."/>
            <person name="Van De Peer Y."/>
            <person name="Liu Z.-J."/>
        </authorList>
    </citation>
    <scope>NUCLEOTIDE SEQUENCE</scope>
    <source>
        <strain evidence="8">CP</strain>
        <tissue evidence="8">Leaves</tissue>
    </source>
</reference>
<dbReference type="GO" id="GO:0009873">
    <property type="term" value="P:ethylene-activated signaling pathway"/>
    <property type="evidence" value="ECO:0007669"/>
    <property type="project" value="InterPro"/>
</dbReference>
<feature type="compositionally biased region" description="Polar residues" evidence="6">
    <location>
        <begin position="87"/>
        <end position="103"/>
    </location>
</feature>
<proteinExistence type="predicted"/>
<dbReference type="GO" id="GO:0003677">
    <property type="term" value="F:DNA binding"/>
    <property type="evidence" value="ECO:0007669"/>
    <property type="project" value="UniProtKB-KW"/>
</dbReference>
<dbReference type="InterPro" id="IPR044808">
    <property type="entry name" value="ERF_plant"/>
</dbReference>
<dbReference type="Proteomes" id="UP001180020">
    <property type="component" value="Unassembled WGS sequence"/>
</dbReference>
<keyword evidence="9" id="KW-1185">Reference proteome</keyword>
<dbReference type="Gene3D" id="3.30.730.10">
    <property type="entry name" value="AP2/ERF domain"/>
    <property type="match status" value="1"/>
</dbReference>
<evidence type="ECO:0000313" key="9">
    <source>
        <dbReference type="Proteomes" id="UP001180020"/>
    </source>
</evidence>
<keyword evidence="4" id="KW-0804">Transcription</keyword>
<dbReference type="SMART" id="SM00380">
    <property type="entry name" value="AP2"/>
    <property type="match status" value="1"/>
</dbReference>
<dbReference type="PANTHER" id="PTHR31190">
    <property type="entry name" value="DNA-BINDING DOMAIN"/>
    <property type="match status" value="1"/>
</dbReference>
<feature type="domain" description="AP2/ERF" evidence="7">
    <location>
        <begin position="114"/>
        <end position="172"/>
    </location>
</feature>
<keyword evidence="2" id="KW-0805">Transcription regulation</keyword>
<dbReference type="InterPro" id="IPR016177">
    <property type="entry name" value="DNA-bd_dom_sf"/>
</dbReference>
<evidence type="ECO:0000259" key="7">
    <source>
        <dbReference type="PROSITE" id="PS51032"/>
    </source>
</evidence>
<organism evidence="8 9">
    <name type="scientific">Acorus calamus</name>
    <name type="common">Sweet flag</name>
    <dbReference type="NCBI Taxonomy" id="4465"/>
    <lineage>
        <taxon>Eukaryota</taxon>
        <taxon>Viridiplantae</taxon>
        <taxon>Streptophyta</taxon>
        <taxon>Embryophyta</taxon>
        <taxon>Tracheophyta</taxon>
        <taxon>Spermatophyta</taxon>
        <taxon>Magnoliopsida</taxon>
        <taxon>Liliopsida</taxon>
        <taxon>Acoraceae</taxon>
        <taxon>Acorus</taxon>
    </lineage>
</organism>
<comment type="caution">
    <text evidence="8">The sequence shown here is derived from an EMBL/GenBank/DDBJ whole genome shotgun (WGS) entry which is preliminary data.</text>
</comment>
<comment type="subcellular location">
    <subcellularLocation>
        <location evidence="1">Nucleus</location>
    </subcellularLocation>
</comment>
<evidence type="ECO:0000256" key="5">
    <source>
        <dbReference type="ARBA" id="ARBA00023242"/>
    </source>
</evidence>
<dbReference type="PRINTS" id="PR00367">
    <property type="entry name" value="ETHRSPELEMNT"/>
</dbReference>
<sequence>MMAIGLENTETPDSLLEDVWAKFIAGGVQKSSTSQPWQELPCLRRRDESMEVLERLPSLGRWISMGAETWEELLSGGIPANEGELSSKPSSEIDSCIGSTSKSMKVERMAPTRHYRGVRKRPWGKFAAEIRDSSRKGARVWLGTFTTAEEAALAYDKAALRMRGPRTYLNFPLEMVSEALGTTNMASQAIPRKRGRELEDSGTVSEQPEWKRKLEHVDKMFGDQVDDVEWSDLENDYLESLLSCL</sequence>
<evidence type="ECO:0000256" key="3">
    <source>
        <dbReference type="ARBA" id="ARBA00023125"/>
    </source>
</evidence>
<dbReference type="InterPro" id="IPR001471">
    <property type="entry name" value="AP2/ERF_dom"/>
</dbReference>
<keyword evidence="3" id="KW-0238">DNA-binding</keyword>
<dbReference type="PANTHER" id="PTHR31190:SF173">
    <property type="entry name" value="PATHOGENESIS-RELATED GENES TRANSCRIPTIONAL ACTIVATOR PTI5"/>
    <property type="match status" value="1"/>
</dbReference>
<evidence type="ECO:0000313" key="8">
    <source>
        <dbReference type="EMBL" id="KAK1286077.1"/>
    </source>
</evidence>
<dbReference type="GO" id="GO:0005634">
    <property type="term" value="C:nucleus"/>
    <property type="evidence" value="ECO:0007669"/>
    <property type="project" value="UniProtKB-SubCell"/>
</dbReference>
<dbReference type="CDD" id="cd00018">
    <property type="entry name" value="AP2"/>
    <property type="match status" value="1"/>
</dbReference>
<evidence type="ECO:0000256" key="1">
    <source>
        <dbReference type="ARBA" id="ARBA00004123"/>
    </source>
</evidence>
<dbReference type="FunFam" id="3.30.730.10:FF:000001">
    <property type="entry name" value="Ethylene-responsive transcription factor 2"/>
    <property type="match status" value="1"/>
</dbReference>
<keyword evidence="5" id="KW-0539">Nucleus</keyword>
<dbReference type="EMBL" id="JAUJYO010000020">
    <property type="protein sequence ID" value="KAK1286077.1"/>
    <property type="molecule type" value="Genomic_DNA"/>
</dbReference>
<dbReference type="SUPFAM" id="SSF54171">
    <property type="entry name" value="DNA-binding domain"/>
    <property type="match status" value="1"/>
</dbReference>
<dbReference type="AlphaFoldDB" id="A0AAV9CBI7"/>
<dbReference type="InterPro" id="IPR036955">
    <property type="entry name" value="AP2/ERF_dom_sf"/>
</dbReference>
<gene>
    <name evidence="8" type="ORF">QJS10_CPB20g01943</name>
</gene>
<protein>
    <recommendedName>
        <fullName evidence="7">AP2/ERF domain-containing protein</fullName>
    </recommendedName>
</protein>
<dbReference type="Pfam" id="PF00847">
    <property type="entry name" value="AP2"/>
    <property type="match status" value="1"/>
</dbReference>
<evidence type="ECO:0000256" key="6">
    <source>
        <dbReference type="SAM" id="MobiDB-lite"/>
    </source>
</evidence>
<accession>A0AAV9CBI7</accession>
<evidence type="ECO:0000256" key="4">
    <source>
        <dbReference type="ARBA" id="ARBA00023163"/>
    </source>
</evidence>
<feature type="region of interest" description="Disordered" evidence="6">
    <location>
        <begin position="80"/>
        <end position="103"/>
    </location>
</feature>
<name>A0AAV9CBI7_ACOCL</name>
<reference evidence="8" key="1">
    <citation type="journal article" date="2023" name="Nat. Commun.">
        <title>Diploid and tetraploid genomes of Acorus and the evolution of monocots.</title>
        <authorList>
            <person name="Ma L."/>
            <person name="Liu K.W."/>
            <person name="Li Z."/>
            <person name="Hsiao Y.Y."/>
            <person name="Qi Y."/>
            <person name="Fu T."/>
            <person name="Tang G.D."/>
            <person name="Zhang D."/>
            <person name="Sun W.H."/>
            <person name="Liu D.K."/>
            <person name="Li Y."/>
            <person name="Chen G.Z."/>
            <person name="Liu X.D."/>
            <person name="Liao X.Y."/>
            <person name="Jiang Y.T."/>
            <person name="Yu X."/>
            <person name="Hao Y."/>
            <person name="Huang J."/>
            <person name="Zhao X.W."/>
            <person name="Ke S."/>
            <person name="Chen Y.Y."/>
            <person name="Wu W.L."/>
            <person name="Hsu J.L."/>
            <person name="Lin Y.F."/>
            <person name="Huang M.D."/>
            <person name="Li C.Y."/>
            <person name="Huang L."/>
            <person name="Wang Z.W."/>
            <person name="Zhao X."/>
            <person name="Zhong W.Y."/>
            <person name="Peng D.H."/>
            <person name="Ahmad S."/>
            <person name="Lan S."/>
            <person name="Zhang J.S."/>
            <person name="Tsai W.C."/>
            <person name="Van de Peer Y."/>
            <person name="Liu Z.J."/>
        </authorList>
    </citation>
    <scope>NUCLEOTIDE SEQUENCE</scope>
    <source>
        <strain evidence="8">CP</strain>
    </source>
</reference>
<dbReference type="PROSITE" id="PS51032">
    <property type="entry name" value="AP2_ERF"/>
    <property type="match status" value="1"/>
</dbReference>
<dbReference type="GO" id="GO:0003700">
    <property type="term" value="F:DNA-binding transcription factor activity"/>
    <property type="evidence" value="ECO:0007669"/>
    <property type="project" value="InterPro"/>
</dbReference>
<evidence type="ECO:0000256" key="2">
    <source>
        <dbReference type="ARBA" id="ARBA00023015"/>
    </source>
</evidence>